<name>A0AA92K1W3_RALSL</name>
<dbReference type="InterPro" id="IPR006528">
    <property type="entry name" value="Phage_head_morphogenesis_dom"/>
</dbReference>
<feature type="domain" description="Phage head morphogenesis" evidence="1">
    <location>
        <begin position="56"/>
        <end position="187"/>
    </location>
</feature>
<proteinExistence type="predicted"/>
<evidence type="ECO:0000313" key="2">
    <source>
        <dbReference type="EMBL" id="QOK96804.1"/>
    </source>
</evidence>
<accession>A0AA92K1W3</accession>
<dbReference type="EMBL" id="CP051169">
    <property type="protein sequence ID" value="QOK96804.1"/>
    <property type="molecule type" value="Genomic_DNA"/>
</dbReference>
<dbReference type="Pfam" id="PF04233">
    <property type="entry name" value="Phage_Mu_F"/>
    <property type="match status" value="1"/>
</dbReference>
<organism evidence="2 3">
    <name type="scientific">Ralstonia solanacearum</name>
    <name type="common">Pseudomonas solanacearum</name>
    <dbReference type="NCBI Taxonomy" id="305"/>
    <lineage>
        <taxon>Bacteria</taxon>
        <taxon>Pseudomonadati</taxon>
        <taxon>Pseudomonadota</taxon>
        <taxon>Betaproteobacteria</taxon>
        <taxon>Burkholderiales</taxon>
        <taxon>Burkholderiaceae</taxon>
        <taxon>Ralstonia</taxon>
        <taxon>Ralstonia solanacearum species complex</taxon>
    </lineage>
</organism>
<dbReference type="AlphaFoldDB" id="A0AA92K1W3"/>
<protein>
    <submittedName>
        <fullName evidence="2">Minor capsid protein</fullName>
    </submittedName>
</protein>
<sequence length="284" mass="32215">MADVNLAYAMSLPPQDAVAYFQSKGFAITWDWHEQWQEAQAQAFTVAKATRLDILQDIRDALDKVLAQGKTEAWFAKELTPVLQAKGWWGKQEHVDAETGEVSQVQLGSPWRLQTIFRTNVQTAYMAGRFQRQLENVDDRPYWKYVAILDSRTRPSHRALHGKVFRYDDPFWQYFYPPNGWGCRCRVVALSADDIEVRGIKVDMSEGKLGTAMRLVSEKSGEMREVATYTTQHPDDRTGKRKIVVSPDVGWSYNPGAAAWVPDIKRYIGDLAKLAEKELAGAAA</sequence>
<gene>
    <name evidence="2" type="ORF">HF909_10415</name>
</gene>
<evidence type="ECO:0000259" key="1">
    <source>
        <dbReference type="Pfam" id="PF04233"/>
    </source>
</evidence>
<evidence type="ECO:0000313" key="3">
    <source>
        <dbReference type="Proteomes" id="UP000593970"/>
    </source>
</evidence>
<dbReference type="Proteomes" id="UP000593970">
    <property type="component" value="Chromosome"/>
</dbReference>
<dbReference type="NCBIfam" id="TIGR01641">
    <property type="entry name" value="phageSPP1_gp7"/>
    <property type="match status" value="1"/>
</dbReference>
<reference evidence="3" key="1">
    <citation type="submission" date="2020-04" db="EMBL/GenBank/DDBJ databases">
        <title>Ralstonia solanacearum UW576, UW763, UW773, and UW774.</title>
        <authorList>
            <person name="Steidl O."/>
            <person name="Truchon A."/>
            <person name="Allen C."/>
        </authorList>
    </citation>
    <scope>NUCLEOTIDE SEQUENCE [LARGE SCALE GENOMIC DNA]</scope>
    <source>
        <strain evidence="3">UW774</strain>
    </source>
</reference>